<evidence type="ECO:0000259" key="6">
    <source>
        <dbReference type="PROSITE" id="PS50075"/>
    </source>
</evidence>
<evidence type="ECO:0000256" key="5">
    <source>
        <dbReference type="ARBA" id="ARBA00023194"/>
    </source>
</evidence>
<dbReference type="KEGG" id="tum:CBW65_22915"/>
<dbReference type="GO" id="GO:0044550">
    <property type="term" value="P:secondary metabolite biosynthetic process"/>
    <property type="evidence" value="ECO:0007669"/>
    <property type="project" value="UniProtKB-ARBA"/>
</dbReference>
<dbReference type="NCBIfam" id="TIGR01733">
    <property type="entry name" value="AA-adenyl-dom"/>
    <property type="match status" value="1"/>
</dbReference>
<dbReference type="GO" id="GO:0005737">
    <property type="term" value="C:cytoplasm"/>
    <property type="evidence" value="ECO:0007669"/>
    <property type="project" value="TreeGrafter"/>
</dbReference>
<dbReference type="PROSITE" id="PS50075">
    <property type="entry name" value="CARRIER"/>
    <property type="match status" value="1"/>
</dbReference>
<dbReference type="PANTHER" id="PTHR45527">
    <property type="entry name" value="NONRIBOSOMAL PEPTIDE SYNTHETASE"/>
    <property type="match status" value="1"/>
</dbReference>
<dbReference type="Pfam" id="PF00550">
    <property type="entry name" value="PP-binding"/>
    <property type="match status" value="1"/>
</dbReference>
<dbReference type="Gene3D" id="3.30.559.30">
    <property type="entry name" value="Nonribosomal peptide synthetase, condensation domain"/>
    <property type="match status" value="1"/>
</dbReference>
<dbReference type="Gene3D" id="3.30.559.10">
    <property type="entry name" value="Chloramphenicol acetyltransferase-like domain"/>
    <property type="match status" value="1"/>
</dbReference>
<keyword evidence="3" id="KW-0596">Phosphopantetheine</keyword>
<dbReference type="InterPro" id="IPR029058">
    <property type="entry name" value="AB_hydrolase_fold"/>
</dbReference>
<dbReference type="PROSITE" id="PS00455">
    <property type="entry name" value="AMP_BINDING"/>
    <property type="match status" value="1"/>
</dbReference>
<dbReference type="FunFam" id="3.40.50.12780:FF:000012">
    <property type="entry name" value="Non-ribosomal peptide synthetase"/>
    <property type="match status" value="1"/>
</dbReference>
<dbReference type="InterPro" id="IPR045851">
    <property type="entry name" value="AMP-bd_C_sf"/>
</dbReference>
<dbReference type="PANTHER" id="PTHR45527:SF1">
    <property type="entry name" value="FATTY ACID SYNTHASE"/>
    <property type="match status" value="1"/>
</dbReference>
<dbReference type="Pfam" id="PF00501">
    <property type="entry name" value="AMP-binding"/>
    <property type="match status" value="1"/>
</dbReference>
<dbReference type="SUPFAM" id="SSF56801">
    <property type="entry name" value="Acetyl-CoA synthetase-like"/>
    <property type="match status" value="1"/>
</dbReference>
<dbReference type="OrthoDB" id="9765680at2"/>
<dbReference type="InterPro" id="IPR036736">
    <property type="entry name" value="ACP-like_sf"/>
</dbReference>
<dbReference type="RefSeq" id="WP_087458875.1">
    <property type="nucleotide sequence ID" value="NZ_CP021434.1"/>
</dbReference>
<dbReference type="InterPro" id="IPR025110">
    <property type="entry name" value="AMP-bd_C"/>
</dbReference>
<name>A0A1Y0IUB0_9BACL</name>
<dbReference type="CDD" id="cd05930">
    <property type="entry name" value="A_NRPS"/>
    <property type="match status" value="1"/>
</dbReference>
<dbReference type="InterPro" id="IPR020845">
    <property type="entry name" value="AMP-binding_CS"/>
</dbReference>
<dbReference type="Proteomes" id="UP000195437">
    <property type="component" value="Chromosome"/>
</dbReference>
<dbReference type="InterPro" id="IPR001031">
    <property type="entry name" value="Thioesterase"/>
</dbReference>
<organism evidence="7 8">
    <name type="scientific">Tumebacillus avium</name>
    <dbReference type="NCBI Taxonomy" id="1903704"/>
    <lineage>
        <taxon>Bacteria</taxon>
        <taxon>Bacillati</taxon>
        <taxon>Bacillota</taxon>
        <taxon>Bacilli</taxon>
        <taxon>Bacillales</taxon>
        <taxon>Alicyclobacillaceae</taxon>
        <taxon>Tumebacillus</taxon>
    </lineage>
</organism>
<dbReference type="CDD" id="cd19543">
    <property type="entry name" value="DCL_NRPS"/>
    <property type="match status" value="1"/>
</dbReference>
<dbReference type="GO" id="GO:0031177">
    <property type="term" value="F:phosphopantetheine binding"/>
    <property type="evidence" value="ECO:0007669"/>
    <property type="project" value="InterPro"/>
</dbReference>
<evidence type="ECO:0000256" key="2">
    <source>
        <dbReference type="ARBA" id="ARBA00006432"/>
    </source>
</evidence>
<dbReference type="FunFam" id="2.30.38.10:FF:000001">
    <property type="entry name" value="Non-ribosomal peptide synthetase PvdI"/>
    <property type="match status" value="1"/>
</dbReference>
<keyword evidence="8" id="KW-1185">Reference proteome</keyword>
<dbReference type="FunFam" id="3.40.50.980:FF:000002">
    <property type="entry name" value="Enterobactin synthetase component F"/>
    <property type="match status" value="1"/>
</dbReference>
<sequence length="1317" mass="147402">MEHLESIYELSPLQQGMLFHSLLSPETGMYIIQMYHELQGDLNVAALRKSWARVLERHPVLRTAIFWEDLEKPVQVVFKDAELPWQEHDWRGLPADEQEGKLEGLLEAERKRGFDFTEEPLLRLHLIRLTEQRFRILCTTHHILLDGWSVSLLLQEVSEGYRALAAGRVPEYQERPPYIEYIAWLQEQDLDDAETFWRGMLQGYAGQPMIEGEQEQAHRFGQQHFKLSQATTAALQALSKQHKITMNTIALGAWALLLNLYSGEEDVLFGTTLSGRPAEMLGVDRMIGMFINTLPLRIQVTPEIDVVSYLQGIQERQTEIRSFEYTPLVKVQEWSGLRQGKPMFDSIVVVENFPEDHGDGSRWGDIGVEPLDVLSSTNFPLTVLVGPGRELVVQIKYDAGRIEDATVSRMLGHFQTVLESMSGNMEQKLVELELLTPAEEQQILVEWNDTAVDYGDAKCLFEPFEEQAERFPDRVALVFEGQTLTYGEVNRRANQVAHRLQSLGAGPEVPVGICMERTPEMIISLLGILKAGSAYVPLDPDYPSERLAFILEDSGVPVLVTQKKLVQTLPTASLEVLVIDEDPQLPLQSAENVFSGVTPTNMAYLMYTSGSTGKPKGVIIEHHAVDTRLNWMQRDYQMIADDRMLHKAPFSFDASVWEIFLTLSVGAALIIARPGGQMDTSYLVELIAKEQVTAAFFIPSMLQLFLEEKDLTSCTSLRHVMCGGEALPFELQERFFERMNAKLWNRYGPTESTINAVFWQCERESQRKIVPIGRPLHNTLVYVLDAHMRPVPVGVAGELHIGGPALARGYWQRPELTAERFVPNPFVSDPVARMYRSGDIVRWLPDGILEFVGRTDDQVKIRGQRMELGEIEAAVAAHPQVREAVVLVHGRTTEEKRLVAYAVLTEPNSLSARDLLAFVKEKIPLVMVPSAYVFLDAMPLTPSGKTDRKRLPEPDLAHGALETGVVPRDWVEAGLVKIWEKVLRINSVGIFDNFFDIGGHSMLAVMLGNAVSAQFGVQVPLAVLFQRPTIAEYAQYLRAGNTQSRSCLTLIQEGDGAQPPLFLVHPGGGGSMCYFELARELGAEVPVYGINSAGIDWEEEPLTSIQAMAGRYLQEIREVQPNGPYRLGGWSFGGTVAFEMTRLLEAAGETVDFLGLLDVRPLGHAYPDLQAERSALVEWAVLIGLEEAQFEGLTEAEAAELFVAEARARNFLPEDATIEGTMRIVRVTEANQHAARSYQYTGPVQADMFLYRASEVSPVIPTPLVDAGKWESRTAGSLQVIPIHADHHNLMERPQVIELAVQVKQTLASIHPLAVTR</sequence>
<dbReference type="InterPro" id="IPR023213">
    <property type="entry name" value="CAT-like_dom_sf"/>
</dbReference>
<dbReference type="InterPro" id="IPR006162">
    <property type="entry name" value="Ppantetheine_attach_site"/>
</dbReference>
<dbReference type="InterPro" id="IPR020806">
    <property type="entry name" value="PKS_PP-bd"/>
</dbReference>
<feature type="domain" description="Carrier" evidence="6">
    <location>
        <begin position="966"/>
        <end position="1041"/>
    </location>
</feature>
<dbReference type="FunFam" id="3.30.300.30:FF:000010">
    <property type="entry name" value="Enterobactin synthetase component F"/>
    <property type="match status" value="1"/>
</dbReference>
<dbReference type="FunFam" id="1.10.1200.10:FF:000005">
    <property type="entry name" value="Nonribosomal peptide synthetase 1"/>
    <property type="match status" value="1"/>
</dbReference>
<evidence type="ECO:0000313" key="7">
    <source>
        <dbReference type="EMBL" id="ARU63539.1"/>
    </source>
</evidence>
<dbReference type="Gene3D" id="3.40.50.1820">
    <property type="entry name" value="alpha/beta hydrolase"/>
    <property type="match status" value="1"/>
</dbReference>
<dbReference type="EMBL" id="CP021434">
    <property type="protein sequence ID" value="ARU63539.1"/>
    <property type="molecule type" value="Genomic_DNA"/>
</dbReference>
<comment type="cofactor">
    <cofactor evidence="1">
        <name>pantetheine 4'-phosphate</name>
        <dbReference type="ChEBI" id="CHEBI:47942"/>
    </cofactor>
</comment>
<evidence type="ECO:0000256" key="3">
    <source>
        <dbReference type="ARBA" id="ARBA00022450"/>
    </source>
</evidence>
<protein>
    <recommendedName>
        <fullName evidence="6">Carrier domain-containing protein</fullName>
    </recommendedName>
</protein>
<dbReference type="GO" id="GO:0008610">
    <property type="term" value="P:lipid biosynthetic process"/>
    <property type="evidence" value="ECO:0007669"/>
    <property type="project" value="UniProtKB-ARBA"/>
</dbReference>
<reference evidence="8" key="1">
    <citation type="submission" date="2017-05" db="EMBL/GenBank/DDBJ databases">
        <authorList>
            <person name="Sung H."/>
        </authorList>
    </citation>
    <scope>NUCLEOTIDE SEQUENCE [LARGE SCALE GENOMIC DNA]</scope>
    <source>
        <strain evidence="8">AR23208</strain>
    </source>
</reference>
<dbReference type="Gene3D" id="2.30.38.10">
    <property type="entry name" value="Luciferase, Domain 3"/>
    <property type="match status" value="1"/>
</dbReference>
<dbReference type="GO" id="GO:0003824">
    <property type="term" value="F:catalytic activity"/>
    <property type="evidence" value="ECO:0007669"/>
    <property type="project" value="InterPro"/>
</dbReference>
<accession>A0A1Y0IUB0</accession>
<dbReference type="Pfam" id="PF00975">
    <property type="entry name" value="Thioesterase"/>
    <property type="match status" value="1"/>
</dbReference>
<evidence type="ECO:0000256" key="4">
    <source>
        <dbReference type="ARBA" id="ARBA00022553"/>
    </source>
</evidence>
<dbReference type="GO" id="GO:0017000">
    <property type="term" value="P:antibiotic biosynthetic process"/>
    <property type="evidence" value="ECO:0007669"/>
    <property type="project" value="UniProtKB-KW"/>
</dbReference>
<dbReference type="Pfam" id="PF13193">
    <property type="entry name" value="AMP-binding_C"/>
    <property type="match status" value="1"/>
</dbReference>
<dbReference type="InterPro" id="IPR010071">
    <property type="entry name" value="AA_adenyl_dom"/>
</dbReference>
<comment type="similarity">
    <text evidence="2">Belongs to the ATP-dependent AMP-binding enzyme family.</text>
</comment>
<keyword evidence="4" id="KW-0597">Phosphoprotein</keyword>
<proteinExistence type="inferred from homology"/>
<evidence type="ECO:0000313" key="8">
    <source>
        <dbReference type="Proteomes" id="UP000195437"/>
    </source>
</evidence>
<dbReference type="Gene3D" id="3.30.300.30">
    <property type="match status" value="1"/>
</dbReference>
<dbReference type="PROSITE" id="PS00012">
    <property type="entry name" value="PHOSPHOPANTETHEINE"/>
    <property type="match status" value="1"/>
</dbReference>
<dbReference type="InterPro" id="IPR009081">
    <property type="entry name" value="PP-bd_ACP"/>
</dbReference>
<dbReference type="SUPFAM" id="SSF52777">
    <property type="entry name" value="CoA-dependent acyltransferases"/>
    <property type="match status" value="2"/>
</dbReference>
<keyword evidence="5" id="KW-0045">Antibiotic biosynthesis</keyword>
<evidence type="ECO:0000256" key="1">
    <source>
        <dbReference type="ARBA" id="ARBA00001957"/>
    </source>
</evidence>
<dbReference type="GO" id="GO:0043041">
    <property type="term" value="P:amino acid activation for nonribosomal peptide biosynthetic process"/>
    <property type="evidence" value="ECO:0007669"/>
    <property type="project" value="TreeGrafter"/>
</dbReference>
<dbReference type="InterPro" id="IPR001242">
    <property type="entry name" value="Condensation_dom"/>
</dbReference>
<dbReference type="Gene3D" id="3.40.50.980">
    <property type="match status" value="2"/>
</dbReference>
<dbReference type="SUPFAM" id="SSF47336">
    <property type="entry name" value="ACP-like"/>
    <property type="match status" value="1"/>
</dbReference>
<dbReference type="SUPFAM" id="SSF53474">
    <property type="entry name" value="alpha/beta-Hydrolases"/>
    <property type="match status" value="1"/>
</dbReference>
<dbReference type="Gene3D" id="1.10.1200.10">
    <property type="entry name" value="ACP-like"/>
    <property type="match status" value="1"/>
</dbReference>
<dbReference type="InterPro" id="IPR000873">
    <property type="entry name" value="AMP-dep_synth/lig_dom"/>
</dbReference>
<dbReference type="SMART" id="SM00823">
    <property type="entry name" value="PKS_PP"/>
    <property type="match status" value="1"/>
</dbReference>
<gene>
    <name evidence="7" type="ORF">CBW65_22915</name>
</gene>
<dbReference type="Pfam" id="PF00668">
    <property type="entry name" value="Condensation"/>
    <property type="match status" value="1"/>
</dbReference>
<dbReference type="FunFam" id="3.40.50.980:FF:000001">
    <property type="entry name" value="Non-ribosomal peptide synthetase"/>
    <property type="match status" value="1"/>
</dbReference>